<keyword evidence="2" id="KW-0472">Membrane</keyword>
<feature type="transmembrane region" description="Helical" evidence="2">
    <location>
        <begin position="105"/>
        <end position="122"/>
    </location>
</feature>
<protein>
    <submittedName>
        <fullName evidence="3">Uncharacterized protein</fullName>
    </submittedName>
</protein>
<gene>
    <name evidence="3" type="ORF">HZH66_009202</name>
</gene>
<evidence type="ECO:0000313" key="4">
    <source>
        <dbReference type="Proteomes" id="UP000614350"/>
    </source>
</evidence>
<evidence type="ECO:0000256" key="1">
    <source>
        <dbReference type="SAM" id="MobiDB-lite"/>
    </source>
</evidence>
<dbReference type="AlphaFoldDB" id="A0A834MZD5"/>
<organism evidence="3 4">
    <name type="scientific">Vespula vulgaris</name>
    <name type="common">Yellow jacket</name>
    <name type="synonym">Wasp</name>
    <dbReference type="NCBI Taxonomy" id="7454"/>
    <lineage>
        <taxon>Eukaryota</taxon>
        <taxon>Metazoa</taxon>
        <taxon>Ecdysozoa</taxon>
        <taxon>Arthropoda</taxon>
        <taxon>Hexapoda</taxon>
        <taxon>Insecta</taxon>
        <taxon>Pterygota</taxon>
        <taxon>Neoptera</taxon>
        <taxon>Endopterygota</taxon>
        <taxon>Hymenoptera</taxon>
        <taxon>Apocrita</taxon>
        <taxon>Aculeata</taxon>
        <taxon>Vespoidea</taxon>
        <taxon>Vespidae</taxon>
        <taxon>Vespinae</taxon>
        <taxon>Vespula</taxon>
    </lineage>
</organism>
<proteinExistence type="predicted"/>
<accession>A0A834MZD5</accession>
<keyword evidence="2" id="KW-1133">Transmembrane helix</keyword>
<dbReference type="EMBL" id="JACSEA010000010">
    <property type="protein sequence ID" value="KAF7390722.1"/>
    <property type="molecule type" value="Genomic_DNA"/>
</dbReference>
<comment type="caution">
    <text evidence="3">The sequence shown here is derived from an EMBL/GenBank/DDBJ whole genome shotgun (WGS) entry which is preliminary data.</text>
</comment>
<feature type="compositionally biased region" description="Basic and acidic residues" evidence="1">
    <location>
        <begin position="161"/>
        <end position="171"/>
    </location>
</feature>
<feature type="transmembrane region" description="Helical" evidence="2">
    <location>
        <begin position="200"/>
        <end position="225"/>
    </location>
</feature>
<keyword evidence="4" id="KW-1185">Reference proteome</keyword>
<feature type="region of interest" description="Disordered" evidence="1">
    <location>
        <begin position="132"/>
        <end position="171"/>
    </location>
</feature>
<feature type="compositionally biased region" description="Polar residues" evidence="1">
    <location>
        <begin position="355"/>
        <end position="365"/>
    </location>
</feature>
<reference evidence="3" key="1">
    <citation type="journal article" date="2020" name="G3 (Bethesda)">
        <title>High-Quality Assemblies for Three Invasive Social Wasps from the &lt;i&gt;Vespula&lt;/i&gt; Genus.</title>
        <authorList>
            <person name="Harrop T.W.R."/>
            <person name="Guhlin J."/>
            <person name="McLaughlin G.M."/>
            <person name="Permina E."/>
            <person name="Stockwell P."/>
            <person name="Gilligan J."/>
            <person name="Le Lec M.F."/>
            <person name="Gruber M.A.M."/>
            <person name="Quinn O."/>
            <person name="Lovegrove M."/>
            <person name="Duncan E.J."/>
            <person name="Remnant E.J."/>
            <person name="Van Eeckhoven J."/>
            <person name="Graham B."/>
            <person name="Knapp R.A."/>
            <person name="Langford K.W."/>
            <person name="Kronenberg Z."/>
            <person name="Press M.O."/>
            <person name="Eacker S.M."/>
            <person name="Wilson-Rankin E.E."/>
            <person name="Purcell J."/>
            <person name="Lester P.J."/>
            <person name="Dearden P.K."/>
        </authorList>
    </citation>
    <scope>NUCLEOTIDE SEQUENCE</scope>
    <source>
        <strain evidence="3">Marl-1</strain>
    </source>
</reference>
<feature type="compositionally biased region" description="Low complexity" evidence="1">
    <location>
        <begin position="140"/>
        <end position="155"/>
    </location>
</feature>
<name>A0A834MZD5_VESVU</name>
<evidence type="ECO:0000313" key="3">
    <source>
        <dbReference type="EMBL" id="KAF7390722.1"/>
    </source>
</evidence>
<sequence length="413" mass="46743">MVHFSEGLSRSEALGRESRIRRLKKIKIDIQQVGGDSANRKEVGSRSSIVRVPCVYSKGARMAEKTSRVYPITAVQRDGQIDPEAPAPDRCLASQLSKPRKALTADRHLLGSFLLTVFVLLFRSSEKKKTAKTETKRIGSIDSSDSSESGTQQQRSRCRPRQRDKGDNADVCERPSRVFEYTERRDESTRRLHVRSPKLFSGYGGGLLIPSNLLIIGLFLCYLTLPPVQPRQNHHQTCPGCPHQQQQHQHLHEIHRGGSKHGTAPSPDDLRLEAIKHQILTKLGLRTRPDVNRTLAAVPRHLALETLYRAEAQASPQYPERTRNDHGAEYSGEFLYGGDEYSYKNLDQQNEETTTDGNSKTTTPYQGYGDYDTRPGYEPQEEMDDFYARTSEIITFAEPVGYRLEKSLKKYSN</sequence>
<evidence type="ECO:0000256" key="2">
    <source>
        <dbReference type="SAM" id="Phobius"/>
    </source>
</evidence>
<keyword evidence="2" id="KW-0812">Transmembrane</keyword>
<feature type="region of interest" description="Disordered" evidence="1">
    <location>
        <begin position="349"/>
        <end position="379"/>
    </location>
</feature>
<dbReference type="Proteomes" id="UP000614350">
    <property type="component" value="Unassembled WGS sequence"/>
</dbReference>
<dbReference type="Gene3D" id="2.60.120.970">
    <property type="match status" value="1"/>
</dbReference>